<accession>A0A1I3MLY4</accession>
<evidence type="ECO:0000313" key="2">
    <source>
        <dbReference type="Proteomes" id="UP000183018"/>
    </source>
</evidence>
<reference evidence="2" key="1">
    <citation type="submission" date="2016-10" db="EMBL/GenBank/DDBJ databases">
        <authorList>
            <person name="Varghese N."/>
            <person name="Submissions S."/>
        </authorList>
    </citation>
    <scope>NUCLEOTIDE SEQUENCE [LARGE SCALE GENOMIC DNA]</scope>
    <source>
        <strain evidence="2">LMG 22563</strain>
    </source>
</reference>
<organism evidence="1 2">
    <name type="scientific">Phytopseudomonas argentinensis</name>
    <dbReference type="NCBI Taxonomy" id="289370"/>
    <lineage>
        <taxon>Bacteria</taxon>
        <taxon>Pseudomonadati</taxon>
        <taxon>Pseudomonadota</taxon>
        <taxon>Gammaproteobacteria</taxon>
        <taxon>Pseudomonadales</taxon>
        <taxon>Pseudomonadaceae</taxon>
        <taxon>Phytopseudomonas</taxon>
    </lineage>
</organism>
<proteinExistence type="predicted"/>
<keyword evidence="2" id="KW-1185">Reference proteome</keyword>
<dbReference type="EMBL" id="FORC01000003">
    <property type="protein sequence ID" value="SFI97735.1"/>
    <property type="molecule type" value="Genomic_DNA"/>
</dbReference>
<gene>
    <name evidence="1" type="ORF">SAMN05216602_3542</name>
</gene>
<name>A0A1I3MLY4_9GAMM</name>
<dbReference type="AlphaFoldDB" id="A0A1I3MLY4"/>
<sequence>MQTLRLEFEENASEFYIASLARGILEGIKSGALTSETGVWSLGRPVFKCALTTCPISAELRDVLEGFDELSALSELGIDLGPTLQQMTDALDQCQRAIDTGKTSLVIRATLP</sequence>
<dbReference type="STRING" id="289370.SAMN05216602_3542"/>
<evidence type="ECO:0008006" key="3">
    <source>
        <dbReference type="Google" id="ProtNLM"/>
    </source>
</evidence>
<evidence type="ECO:0000313" key="1">
    <source>
        <dbReference type="EMBL" id="SFI97735.1"/>
    </source>
</evidence>
<protein>
    <recommendedName>
        <fullName evidence="3">DUF3969 family protein</fullName>
    </recommendedName>
</protein>
<dbReference type="Proteomes" id="UP000183018">
    <property type="component" value="Unassembled WGS sequence"/>
</dbReference>